<proteinExistence type="predicted"/>
<dbReference type="EMBL" id="FLRD01000062">
    <property type="protein sequence ID" value="SBT33902.1"/>
    <property type="molecule type" value="Genomic_DNA"/>
</dbReference>
<feature type="transmembrane region" description="Helical" evidence="1">
    <location>
        <begin position="46"/>
        <end position="65"/>
    </location>
</feature>
<evidence type="ECO:0000313" key="2">
    <source>
        <dbReference type="EMBL" id="SBT33902.1"/>
    </source>
</evidence>
<accession>A0A1A8YQX6</accession>
<keyword evidence="1" id="KW-1133">Transmembrane helix</keyword>
<name>A0A1A8YQX6_PLAOA</name>
<dbReference type="AlphaFoldDB" id="A0A1A8YQX6"/>
<keyword evidence="1" id="KW-0472">Membrane</keyword>
<sequence>MEAGNAQTWEKRNNKNTKRYAEVCGYLQKWDSHDVAVFKDCGYELLFTYVYVNTIFFHLLFLLLAKRGRIVTG</sequence>
<evidence type="ECO:0000313" key="3">
    <source>
        <dbReference type="Proteomes" id="UP000078555"/>
    </source>
</evidence>
<protein>
    <submittedName>
        <fullName evidence="2">Uncharacterized protein</fullName>
    </submittedName>
</protein>
<organism evidence="2 3">
    <name type="scientific">Plasmodium ovale wallikeri</name>
    <dbReference type="NCBI Taxonomy" id="864142"/>
    <lineage>
        <taxon>Eukaryota</taxon>
        <taxon>Sar</taxon>
        <taxon>Alveolata</taxon>
        <taxon>Apicomplexa</taxon>
        <taxon>Aconoidasida</taxon>
        <taxon>Haemosporida</taxon>
        <taxon>Plasmodiidae</taxon>
        <taxon>Plasmodium</taxon>
        <taxon>Plasmodium (Plasmodium)</taxon>
    </lineage>
</organism>
<keyword evidence="3" id="KW-1185">Reference proteome</keyword>
<gene>
    <name evidence="2" type="ORF">POVWA1_019460</name>
</gene>
<keyword evidence="1" id="KW-0812">Transmembrane</keyword>
<evidence type="ECO:0000256" key="1">
    <source>
        <dbReference type="SAM" id="Phobius"/>
    </source>
</evidence>
<dbReference type="Proteomes" id="UP000078555">
    <property type="component" value="Unassembled WGS sequence"/>
</dbReference>
<reference evidence="3" key="1">
    <citation type="submission" date="2016-05" db="EMBL/GenBank/DDBJ databases">
        <authorList>
            <person name="Naeem Raeece"/>
        </authorList>
    </citation>
    <scope>NUCLEOTIDE SEQUENCE [LARGE SCALE GENOMIC DNA]</scope>
</reference>